<gene>
    <name evidence="3" type="ORF">CLV48_10829</name>
</gene>
<dbReference type="AlphaFoldDB" id="A0A2P8E0C5"/>
<dbReference type="Pfam" id="PF05235">
    <property type="entry name" value="CHAD"/>
    <property type="match status" value="1"/>
</dbReference>
<dbReference type="OrthoDB" id="773317at2"/>
<accession>A0A2P8E0C5</accession>
<reference evidence="3 4" key="1">
    <citation type="submission" date="2018-03" db="EMBL/GenBank/DDBJ databases">
        <title>Genomic Encyclopedia of Archaeal and Bacterial Type Strains, Phase II (KMG-II): from individual species to whole genera.</title>
        <authorList>
            <person name="Goeker M."/>
        </authorList>
    </citation>
    <scope>NUCLEOTIDE SEQUENCE [LARGE SCALE GENOMIC DNA]</scope>
    <source>
        <strain evidence="3 4">DSM 28057</strain>
    </source>
</reference>
<dbReference type="SMART" id="SM00880">
    <property type="entry name" value="CHAD"/>
    <property type="match status" value="1"/>
</dbReference>
<evidence type="ECO:0000313" key="3">
    <source>
        <dbReference type="EMBL" id="PSL02920.1"/>
    </source>
</evidence>
<feature type="domain" description="CHAD" evidence="2">
    <location>
        <begin position="25"/>
        <end position="263"/>
    </location>
</feature>
<keyword evidence="4" id="KW-1185">Reference proteome</keyword>
<evidence type="ECO:0000259" key="2">
    <source>
        <dbReference type="SMART" id="SM00880"/>
    </source>
</evidence>
<keyword evidence="1" id="KW-0175">Coiled coil</keyword>
<evidence type="ECO:0000256" key="1">
    <source>
        <dbReference type="SAM" id="Coils"/>
    </source>
</evidence>
<dbReference type="Proteomes" id="UP000240708">
    <property type="component" value="Unassembled WGS sequence"/>
</dbReference>
<sequence length="267" mass="31886">MITGVLGMYIKFYPIMASESIYNKYLKEHLDQVNHYLALFNENKEADNIHQLRVNIKKIKALIRFFAQLEPNIDYKKIFQPIRKLFKQAGEIREMQLYLTKFESFQEKKGKQERNLNAKLANKIDQFLVRLPKWEKTLNGFLDTITKFNHTFDINFLSAYFNSIIFKSNKRLRKGMFHDARMEIKFILYLKPLFSENQQHDLKINFEFLDNLQEKIGIWHDLLVSQNLSKSKDHDKKIQRELDTLEKEIKAITKSFLQTVYISSHPA</sequence>
<feature type="coiled-coil region" evidence="1">
    <location>
        <begin position="228"/>
        <end position="255"/>
    </location>
</feature>
<name>A0A2P8E0C5_9BACT</name>
<dbReference type="InterPro" id="IPR007899">
    <property type="entry name" value="CHAD_dom"/>
</dbReference>
<protein>
    <submittedName>
        <fullName evidence="3">CHAD domain-containing protein</fullName>
    </submittedName>
</protein>
<dbReference type="InterPro" id="IPR038186">
    <property type="entry name" value="CHAD_dom_sf"/>
</dbReference>
<dbReference type="Gene3D" id="1.40.20.10">
    <property type="entry name" value="CHAD domain"/>
    <property type="match status" value="1"/>
</dbReference>
<evidence type="ECO:0000313" key="4">
    <source>
        <dbReference type="Proteomes" id="UP000240708"/>
    </source>
</evidence>
<dbReference type="EMBL" id="PYGF01000008">
    <property type="protein sequence ID" value="PSL02920.1"/>
    <property type="molecule type" value="Genomic_DNA"/>
</dbReference>
<organism evidence="3 4">
    <name type="scientific">Cecembia rubra</name>
    <dbReference type="NCBI Taxonomy" id="1485585"/>
    <lineage>
        <taxon>Bacteria</taxon>
        <taxon>Pseudomonadati</taxon>
        <taxon>Bacteroidota</taxon>
        <taxon>Cytophagia</taxon>
        <taxon>Cytophagales</taxon>
        <taxon>Cyclobacteriaceae</taxon>
        <taxon>Cecembia</taxon>
    </lineage>
</organism>
<comment type="caution">
    <text evidence="3">The sequence shown here is derived from an EMBL/GenBank/DDBJ whole genome shotgun (WGS) entry which is preliminary data.</text>
</comment>
<proteinExistence type="predicted"/>